<keyword evidence="3" id="KW-1185">Reference proteome</keyword>
<dbReference type="EMBL" id="JARBDR010000440">
    <property type="protein sequence ID" value="KAJ8312371.1"/>
    <property type="molecule type" value="Genomic_DNA"/>
</dbReference>
<comment type="caution">
    <text evidence="2">The sequence shown here is derived from an EMBL/GenBank/DDBJ whole genome shotgun (WGS) entry which is preliminary data.</text>
</comment>
<dbReference type="Proteomes" id="UP001217089">
    <property type="component" value="Unassembled WGS sequence"/>
</dbReference>
<accession>A0ABQ9F826</accession>
<dbReference type="InterPro" id="IPR042342">
    <property type="entry name" value="TTC22"/>
</dbReference>
<evidence type="ECO:0000313" key="2">
    <source>
        <dbReference type="EMBL" id="KAJ8312371.1"/>
    </source>
</evidence>
<dbReference type="InterPro" id="IPR000157">
    <property type="entry name" value="TIR_dom"/>
</dbReference>
<gene>
    <name evidence="2" type="ORF">KUTeg_009744</name>
</gene>
<feature type="domain" description="TIR" evidence="1">
    <location>
        <begin position="197"/>
        <end position="288"/>
    </location>
</feature>
<proteinExistence type="predicted"/>
<organism evidence="2 3">
    <name type="scientific">Tegillarca granosa</name>
    <name type="common">Malaysian cockle</name>
    <name type="synonym">Anadara granosa</name>
    <dbReference type="NCBI Taxonomy" id="220873"/>
    <lineage>
        <taxon>Eukaryota</taxon>
        <taxon>Metazoa</taxon>
        <taxon>Spiralia</taxon>
        <taxon>Lophotrochozoa</taxon>
        <taxon>Mollusca</taxon>
        <taxon>Bivalvia</taxon>
        <taxon>Autobranchia</taxon>
        <taxon>Pteriomorphia</taxon>
        <taxon>Arcoida</taxon>
        <taxon>Arcoidea</taxon>
        <taxon>Arcidae</taxon>
        <taxon>Tegillarca</taxon>
    </lineage>
</organism>
<protein>
    <recommendedName>
        <fullName evidence="1">TIR domain-containing protein</fullName>
    </recommendedName>
</protein>
<evidence type="ECO:0000313" key="3">
    <source>
        <dbReference type="Proteomes" id="UP001217089"/>
    </source>
</evidence>
<dbReference type="InterPro" id="IPR035897">
    <property type="entry name" value="Toll_tir_struct_dom_sf"/>
</dbReference>
<name>A0ABQ9F826_TEGGR</name>
<evidence type="ECO:0000259" key="1">
    <source>
        <dbReference type="PROSITE" id="PS50104"/>
    </source>
</evidence>
<dbReference type="SUPFAM" id="SSF52200">
    <property type="entry name" value="Toll/Interleukin receptor TIR domain"/>
    <property type="match status" value="1"/>
</dbReference>
<reference evidence="2 3" key="1">
    <citation type="submission" date="2022-12" db="EMBL/GenBank/DDBJ databases">
        <title>Chromosome-level genome of Tegillarca granosa.</title>
        <authorList>
            <person name="Kim J."/>
        </authorList>
    </citation>
    <scope>NUCLEOTIDE SEQUENCE [LARGE SCALE GENOMIC DNA]</scope>
    <source>
        <strain evidence="2">Teg-2019</strain>
        <tissue evidence="2">Adductor muscle</tissue>
    </source>
</reference>
<dbReference type="PANTHER" id="PTHR16253:SF0">
    <property type="entry name" value="TETRATRICOPEPTIDE REPEAT PROTEIN 22"/>
    <property type="match status" value="1"/>
</dbReference>
<sequence length="288" mass="33073">MEATDDSALNLYIARSYAYIGHLLLSRGDLAIEKVTDKEPSIFLQSSFRKLIKDPWICFQEALEKGPEDTHVLNRFGKSLRNFANFKTKENNEKIKYLCEAYNYLSKSITKLPHSNWFAYVTRMRTSKDLAAVLDQINDNDFDSLIGRNDNDLAILGRERDSESWLLKARQDGVKCFNSKATEPDLGTLAKICQMLAKYPDVKKYGPQYVKKKEYIHEAIHYLNYALEMGGILGCISDRDFRIGRSIIDNIIDAVEHSCKIIFVITEDFIESRWCDYEVNPSTCCDVG</sequence>
<dbReference type="PANTHER" id="PTHR16253">
    <property type="entry name" value="TETRATRICOPEPTIDE REPEAT PROTEIN 22"/>
    <property type="match status" value="1"/>
</dbReference>
<dbReference type="Gene3D" id="3.40.50.10140">
    <property type="entry name" value="Toll/interleukin-1 receptor homology (TIR) domain"/>
    <property type="match status" value="1"/>
</dbReference>
<dbReference type="Pfam" id="PF01582">
    <property type="entry name" value="TIR"/>
    <property type="match status" value="1"/>
</dbReference>
<dbReference type="PROSITE" id="PS50104">
    <property type="entry name" value="TIR"/>
    <property type="match status" value="1"/>
</dbReference>